<protein>
    <recommendedName>
        <fullName evidence="5">Ig-like domain-containing protein</fullName>
    </recommendedName>
</protein>
<feature type="region of interest" description="Disordered" evidence="2">
    <location>
        <begin position="37"/>
        <end position="169"/>
    </location>
</feature>
<dbReference type="Gene3D" id="2.60.40.1140">
    <property type="entry name" value="Collagen-binding surface protein Cna, B-type domain"/>
    <property type="match status" value="2"/>
</dbReference>
<comment type="caution">
    <text evidence="6">The sequence shown here is derived from an EMBL/GenBank/DDBJ whole genome shotgun (WGS) entry which is preliminary data.</text>
</comment>
<dbReference type="Pfam" id="PF24547">
    <property type="entry name" value="DUF7601"/>
    <property type="match status" value="1"/>
</dbReference>
<dbReference type="PANTHER" id="PTHR13037">
    <property type="entry name" value="FORMIN"/>
    <property type="match status" value="1"/>
</dbReference>
<evidence type="ECO:0000256" key="1">
    <source>
        <dbReference type="ARBA" id="ARBA00022581"/>
    </source>
</evidence>
<dbReference type="InterPro" id="IPR055382">
    <property type="entry name" value="DUF7601"/>
</dbReference>
<reference evidence="6" key="1">
    <citation type="submission" date="2021-02" db="EMBL/GenBank/DDBJ databases">
        <title>Infant gut strain persistence is associated with maternal origin, phylogeny, and functional potential including surface adhesion and iron acquisition.</title>
        <authorList>
            <person name="Lou Y.C."/>
        </authorList>
    </citation>
    <scope>NUCLEOTIDE SEQUENCE</scope>
    <source>
        <strain evidence="6">L3_101_000M1_dasL3_101_000M1_concoct_87</strain>
    </source>
</reference>
<dbReference type="PANTHER" id="PTHR13037:SF24">
    <property type="entry name" value="POLYCOMB PROTEIN PCL-RELATED"/>
    <property type="match status" value="1"/>
</dbReference>
<gene>
    <name evidence="6" type="ORF">KHY36_07620</name>
</gene>
<feature type="compositionally biased region" description="Low complexity" evidence="2">
    <location>
        <begin position="58"/>
        <end position="101"/>
    </location>
</feature>
<dbReference type="AlphaFoldDB" id="A0A943DCL6"/>
<feature type="transmembrane region" description="Helical" evidence="3">
    <location>
        <begin position="934"/>
        <end position="951"/>
    </location>
</feature>
<dbReference type="InterPro" id="IPR007110">
    <property type="entry name" value="Ig-like_dom"/>
</dbReference>
<evidence type="ECO:0000256" key="2">
    <source>
        <dbReference type="SAM" id="MobiDB-lite"/>
    </source>
</evidence>
<keyword evidence="3" id="KW-1133">Transmembrane helix</keyword>
<dbReference type="PROSITE" id="PS50835">
    <property type="entry name" value="IG_LIKE"/>
    <property type="match status" value="1"/>
</dbReference>
<feature type="signal peptide" evidence="4">
    <location>
        <begin position="1"/>
        <end position="24"/>
    </location>
</feature>
<dbReference type="EMBL" id="JAGZGG010000015">
    <property type="protein sequence ID" value="MBS5332379.1"/>
    <property type="molecule type" value="Genomic_DNA"/>
</dbReference>
<keyword evidence="1" id="KW-0945">Host-virus interaction</keyword>
<evidence type="ECO:0000256" key="3">
    <source>
        <dbReference type="SAM" id="Phobius"/>
    </source>
</evidence>
<feature type="compositionally biased region" description="Pro residues" evidence="2">
    <location>
        <begin position="102"/>
        <end position="118"/>
    </location>
</feature>
<keyword evidence="3" id="KW-0812">Transmembrane</keyword>
<accession>A0A943DCL6</accession>
<evidence type="ECO:0000256" key="4">
    <source>
        <dbReference type="SAM" id="SignalP"/>
    </source>
</evidence>
<keyword evidence="4" id="KW-0732">Signal</keyword>
<feature type="compositionally biased region" description="Pro residues" evidence="2">
    <location>
        <begin position="127"/>
        <end position="159"/>
    </location>
</feature>
<keyword evidence="3" id="KW-0472">Membrane</keyword>
<evidence type="ECO:0000259" key="5">
    <source>
        <dbReference type="PROSITE" id="PS50835"/>
    </source>
</evidence>
<sequence length="957" mass="101092">MRKRLLAVFLACCMAASTASTVFAADDLPALTELPAVAAPADPDPPAAEEVVVETEVPDPTAEPAPETTETPPDSAAEPTPEPVSTEAPAPEPTAETTPEPTAEPAPEPTEPPIPDPTAAPTQAPAGPEPTAAPTPQPAAAPLPTVPPAPTASPTPLPTASPVSQQTAEETEYAAVLAAPIPEPTAVPLVVDTLEVEDTISTDGCFTAVVNGSAERQDVTYTWYRSHDGQNWEQVTPRICTGSEWNITEGSEHKLNAAIDSCIANVGPTERLYYKVEVTGFNGTKAAETRVPYHLQLQNGSFESPSLHSMAVEHTRTGVLSYAPEDKDQTIKSHFAQLADTTQGLVWHTTGLYYHWTDEEETRADKTQWANYIEIVDGTNHNYNDNLENNDPRVSYNTRSAQDGNQFAELNCEAYGALYQDVLTVPGSTLNWSLAHKGRNGADTMALLIAPVTVAEAITKTLTAAAQNEAKDSVRNALNDLVEYNGQKVPISTFMVGGEMTDGVVNWATHKGTYQVPGGQYVSRFFFLAVQTQDDKRTEGNLLDNVWFSTNPAPAVAGRANLTIRKTITGGLTAEELTAARANLTFTVANQNGTVATIHGADMTVDSADPTRSRYTLTDLPLTSDDGSVNYTYTVEETGRDAPAGLLYLGTQAAVNGDNEQTGTSLADITLTTSADTTAEFRNIYARPTGSLHLTKAVADEAQQAEADAVTNTFTVSSLPIGSYTLQFDDGTTETRELTAGGALTIALKGLTGVTLKDIPVNRYTVTETAHPDLANYYCTTTADDAAAEVQVMSGQTAEVTITNSYAPFLTLTITKQVTGGLGDARREFPFTATVAGQAITAASAYVTKGEGAALTGSGFTLRHRGSITIGHLRPGDAFTVTETDNTGYETSFDLDGSVEVGTSGGGTLGAQSATLTCVNNKDGAPPTGFGPDTALAVWMLLCALLGLVCLRRRKGA</sequence>
<feature type="domain" description="Ig-like" evidence="5">
    <location>
        <begin position="392"/>
        <end position="432"/>
    </location>
</feature>
<name>A0A943DCL6_9FIRM</name>
<organism evidence="6 7">
    <name type="scientific">Subdoligranulum variabile</name>
    <dbReference type="NCBI Taxonomy" id="214851"/>
    <lineage>
        <taxon>Bacteria</taxon>
        <taxon>Bacillati</taxon>
        <taxon>Bacillota</taxon>
        <taxon>Clostridia</taxon>
        <taxon>Eubacteriales</taxon>
        <taxon>Oscillospiraceae</taxon>
        <taxon>Subdoligranulum</taxon>
    </lineage>
</organism>
<feature type="chain" id="PRO_5037773013" description="Ig-like domain-containing protein" evidence="4">
    <location>
        <begin position="25"/>
        <end position="957"/>
    </location>
</feature>
<dbReference type="InterPro" id="IPR046022">
    <property type="entry name" value="DUF5979"/>
</dbReference>
<proteinExistence type="predicted"/>
<evidence type="ECO:0000313" key="6">
    <source>
        <dbReference type="EMBL" id="MBS5332379.1"/>
    </source>
</evidence>
<evidence type="ECO:0000313" key="7">
    <source>
        <dbReference type="Proteomes" id="UP000759273"/>
    </source>
</evidence>
<dbReference type="Pfam" id="PF19407">
    <property type="entry name" value="DUF5979"/>
    <property type="match status" value="1"/>
</dbReference>
<dbReference type="Proteomes" id="UP000759273">
    <property type="component" value="Unassembled WGS sequence"/>
</dbReference>